<feature type="region of interest" description="Disordered" evidence="1">
    <location>
        <begin position="284"/>
        <end position="404"/>
    </location>
</feature>
<evidence type="ECO:0000313" key="3">
    <source>
        <dbReference type="Proteomes" id="UP001162483"/>
    </source>
</evidence>
<dbReference type="Proteomes" id="UP001162483">
    <property type="component" value="Unassembled WGS sequence"/>
</dbReference>
<feature type="compositionally biased region" description="Basic and acidic residues" evidence="1">
    <location>
        <begin position="86"/>
        <end position="105"/>
    </location>
</feature>
<organism evidence="2 3">
    <name type="scientific">Staurois parvus</name>
    <dbReference type="NCBI Taxonomy" id="386267"/>
    <lineage>
        <taxon>Eukaryota</taxon>
        <taxon>Metazoa</taxon>
        <taxon>Chordata</taxon>
        <taxon>Craniata</taxon>
        <taxon>Vertebrata</taxon>
        <taxon>Euteleostomi</taxon>
        <taxon>Amphibia</taxon>
        <taxon>Batrachia</taxon>
        <taxon>Anura</taxon>
        <taxon>Neobatrachia</taxon>
        <taxon>Ranoidea</taxon>
        <taxon>Ranidae</taxon>
        <taxon>Staurois</taxon>
    </lineage>
</organism>
<dbReference type="EMBL" id="CATNWA010000192">
    <property type="protein sequence ID" value="CAI9534363.1"/>
    <property type="molecule type" value="Genomic_DNA"/>
</dbReference>
<feature type="compositionally biased region" description="Basic and acidic residues" evidence="1">
    <location>
        <begin position="234"/>
        <end position="251"/>
    </location>
</feature>
<sequence>MLLKSPVEEKMEVEISPVTSNKRFAPSTAPNKTEKSVVAKHTMKLKDGVVPHSRAVESSIPKPANLQTQGDIKFSLKEMYFDDLPQHTKEEKSPLALLRDKKTKGDMQASSVTHAKLTTEGQIKETPKVAPRRSKEQRELSVGRKTSPITSKKSEAPVHGQVSNLSQTLLEVRPKSEPTKLAVVERNTNSSVSVPVGLITEQKVKAVKSTEKVLSVKVPDKVSSYVTSAPQKEQPLEDNKIPSVDPKEEKARTETLEKLQNLEVEYMALQKAYALLQQQLELSQKAEKMKAEEQRAEAQKAEAQRARAQKAEVQRAETIKEEAQKAEAIKEEARKAEALRARSLKAQVQRAETMEVEAIQSRNKEGGDTEGRGNESRGREDKGSKGRGTEGRDNQGRGTEGRGN</sequence>
<accession>A0ABN9AEU1</accession>
<keyword evidence="3" id="KW-1185">Reference proteome</keyword>
<feature type="compositionally biased region" description="Basic and acidic residues" evidence="1">
    <location>
        <begin position="122"/>
        <end position="142"/>
    </location>
</feature>
<feature type="compositionally biased region" description="Basic and acidic residues" evidence="1">
    <location>
        <begin position="284"/>
        <end position="340"/>
    </location>
</feature>
<feature type="region of interest" description="Disordered" evidence="1">
    <location>
        <begin position="225"/>
        <end position="251"/>
    </location>
</feature>
<evidence type="ECO:0000313" key="2">
    <source>
        <dbReference type="EMBL" id="CAI9534363.1"/>
    </source>
</evidence>
<protein>
    <submittedName>
        <fullName evidence="2">Uncharacterized protein</fullName>
    </submittedName>
</protein>
<evidence type="ECO:0000256" key="1">
    <source>
        <dbReference type="SAM" id="MobiDB-lite"/>
    </source>
</evidence>
<proteinExistence type="predicted"/>
<comment type="caution">
    <text evidence="2">The sequence shown here is derived from an EMBL/GenBank/DDBJ whole genome shotgun (WGS) entry which is preliminary data.</text>
</comment>
<gene>
    <name evidence="2" type="ORF">SPARVUS_LOCUS624872</name>
</gene>
<feature type="compositionally biased region" description="Basic and acidic residues" evidence="1">
    <location>
        <begin position="362"/>
        <end position="404"/>
    </location>
</feature>
<feature type="region of interest" description="Disordered" evidence="1">
    <location>
        <begin position="86"/>
        <end position="173"/>
    </location>
</feature>
<name>A0ABN9AEU1_9NEOB</name>
<reference evidence="2" key="1">
    <citation type="submission" date="2023-05" db="EMBL/GenBank/DDBJ databases">
        <authorList>
            <person name="Stuckert A."/>
        </authorList>
    </citation>
    <scope>NUCLEOTIDE SEQUENCE</scope>
</reference>